<sequence>MNKIISVSEAVAKIKDGMTVMVGGFLGAGAPERIIDALVEKGVRGLTLICNDTAFPDKSLGKLVVNKQVERVIVSHIGTNPETIAQMNAGELKVDLIPQGTLAEKIRAKGAGLGAVITPTGIGTMAAEGRQVMTIDGKDYLVEKPLGADVAILGASIADESGNLYYRGTTKNFNPIMAMAADLVIAEPLEIVPTGTIEPECVHTPNIFVDFIVK</sequence>
<comment type="similarity">
    <text evidence="1">Belongs to the 3-oxoacid CoA-transferase subunit A family.</text>
</comment>
<proteinExistence type="inferred from homology"/>
<dbReference type="Proteomes" id="UP000823604">
    <property type="component" value="Unassembled WGS sequence"/>
</dbReference>
<dbReference type="InterPro" id="IPR004165">
    <property type="entry name" value="CoA_trans_fam_I"/>
</dbReference>
<dbReference type="NCBIfam" id="TIGR02429">
    <property type="entry name" value="pcaI_scoA_fam"/>
    <property type="match status" value="1"/>
</dbReference>
<dbReference type="PANTHER" id="PTHR13707">
    <property type="entry name" value="KETOACID-COENZYME A TRANSFERASE"/>
    <property type="match status" value="1"/>
</dbReference>
<dbReference type="SUPFAM" id="SSF100950">
    <property type="entry name" value="NagB/RpiA/CoA transferase-like"/>
    <property type="match status" value="1"/>
</dbReference>
<evidence type="ECO:0000256" key="1">
    <source>
        <dbReference type="ARBA" id="ARBA00005612"/>
    </source>
</evidence>
<keyword evidence="2 3" id="KW-0808">Transferase</keyword>
<evidence type="ECO:0000256" key="2">
    <source>
        <dbReference type="ARBA" id="ARBA00022679"/>
    </source>
</evidence>
<evidence type="ECO:0000313" key="4">
    <source>
        <dbReference type="Proteomes" id="UP000823604"/>
    </source>
</evidence>
<evidence type="ECO:0000313" key="3">
    <source>
        <dbReference type="EMBL" id="MBO8473532.1"/>
    </source>
</evidence>
<protein>
    <submittedName>
        <fullName evidence="3">CoA transferase subunit A</fullName>
    </submittedName>
</protein>
<dbReference type="SMART" id="SM00882">
    <property type="entry name" value="CoA_trans"/>
    <property type="match status" value="1"/>
</dbReference>
<reference evidence="3" key="2">
    <citation type="journal article" date="2021" name="PeerJ">
        <title>Extensive microbial diversity within the chicken gut microbiome revealed by metagenomics and culture.</title>
        <authorList>
            <person name="Gilroy R."/>
            <person name="Ravi A."/>
            <person name="Getino M."/>
            <person name="Pursley I."/>
            <person name="Horton D.L."/>
            <person name="Alikhan N.F."/>
            <person name="Baker D."/>
            <person name="Gharbi K."/>
            <person name="Hall N."/>
            <person name="Watson M."/>
            <person name="Adriaenssens E.M."/>
            <person name="Foster-Nyarko E."/>
            <person name="Jarju S."/>
            <person name="Secka A."/>
            <person name="Antonio M."/>
            <person name="Oren A."/>
            <person name="Chaudhuri R.R."/>
            <person name="La Ragione R."/>
            <person name="Hildebrand F."/>
            <person name="Pallen M.J."/>
        </authorList>
    </citation>
    <scope>NUCLEOTIDE SEQUENCE</scope>
    <source>
        <strain evidence="3">B1-8020</strain>
    </source>
</reference>
<reference evidence="3" key="1">
    <citation type="submission" date="2020-10" db="EMBL/GenBank/DDBJ databases">
        <authorList>
            <person name="Gilroy R."/>
        </authorList>
    </citation>
    <scope>NUCLEOTIDE SEQUENCE</scope>
    <source>
        <strain evidence="3">B1-8020</strain>
    </source>
</reference>
<gene>
    <name evidence="3" type="ORF">IAB81_07910</name>
</gene>
<dbReference type="InterPro" id="IPR012792">
    <property type="entry name" value="3-oxoacid_CoA-transf_A"/>
</dbReference>
<dbReference type="PROSITE" id="PS01273">
    <property type="entry name" value="COA_TRANSF_1"/>
    <property type="match status" value="1"/>
</dbReference>
<dbReference type="GO" id="GO:0008410">
    <property type="term" value="F:CoA-transferase activity"/>
    <property type="evidence" value="ECO:0007669"/>
    <property type="project" value="InterPro"/>
</dbReference>
<organism evidence="3 4">
    <name type="scientific">Candidatus Merdivivens pullicola</name>
    <dbReference type="NCBI Taxonomy" id="2840872"/>
    <lineage>
        <taxon>Bacteria</taxon>
        <taxon>Pseudomonadati</taxon>
        <taxon>Bacteroidota</taxon>
        <taxon>Bacteroidia</taxon>
        <taxon>Bacteroidales</taxon>
        <taxon>Muribaculaceae</taxon>
        <taxon>Muribaculaceae incertae sedis</taxon>
        <taxon>Candidatus Merdivivens</taxon>
    </lineage>
</organism>
<accession>A0A9D9IJC3</accession>
<dbReference type="PANTHER" id="PTHR13707:SF60">
    <property type="entry name" value="ACETATE COA-TRANSFERASE SUBUNIT ALPHA"/>
    <property type="match status" value="1"/>
</dbReference>
<dbReference type="Gene3D" id="3.40.1080.10">
    <property type="entry name" value="Glutaconate Coenzyme A-transferase"/>
    <property type="match status" value="1"/>
</dbReference>
<comment type="caution">
    <text evidence="3">The sequence shown here is derived from an EMBL/GenBank/DDBJ whole genome shotgun (WGS) entry which is preliminary data.</text>
</comment>
<name>A0A9D9IJC3_9BACT</name>
<dbReference type="Pfam" id="PF01144">
    <property type="entry name" value="CoA_trans"/>
    <property type="match status" value="1"/>
</dbReference>
<dbReference type="AlphaFoldDB" id="A0A9D9IJC3"/>
<dbReference type="EMBL" id="JADIMA010000079">
    <property type="protein sequence ID" value="MBO8473532.1"/>
    <property type="molecule type" value="Genomic_DNA"/>
</dbReference>
<dbReference type="InterPro" id="IPR037171">
    <property type="entry name" value="NagB/RpiA_transferase-like"/>
</dbReference>
<dbReference type="InterPro" id="IPR004163">
    <property type="entry name" value="CoA_transf_BS"/>
</dbReference>